<protein>
    <submittedName>
        <fullName evidence="7">Uncharacterized protein KIAA0895-like</fullName>
    </submittedName>
</protein>
<dbReference type="SMART" id="SM01154">
    <property type="entry name" value="DUF1704"/>
    <property type="match status" value="1"/>
</dbReference>
<feature type="compositionally biased region" description="Basic residues" evidence="5">
    <location>
        <begin position="91"/>
        <end position="102"/>
    </location>
</feature>
<accession>A0A9J7MTH6</accession>
<gene>
    <name evidence="7" type="primary">LOC118418590</name>
</gene>
<evidence type="ECO:0000313" key="7">
    <source>
        <dbReference type="RefSeq" id="XP_035680477.1"/>
    </source>
</evidence>
<dbReference type="Pfam" id="PF08014">
    <property type="entry name" value="MATCAP"/>
    <property type="match status" value="1"/>
</dbReference>
<keyword evidence="6" id="KW-1185">Reference proteome</keyword>
<dbReference type="InterPro" id="IPR012548">
    <property type="entry name" value="MATCAP"/>
</dbReference>
<comment type="cofactor">
    <cofactor evidence="1">
        <name>Zn(2+)</name>
        <dbReference type="ChEBI" id="CHEBI:29105"/>
    </cofactor>
</comment>
<dbReference type="PANTHER" id="PTHR31817">
    <property type="match status" value="1"/>
</dbReference>
<evidence type="ECO:0000256" key="3">
    <source>
        <dbReference type="ARBA" id="ARBA00022801"/>
    </source>
</evidence>
<name>A0A9J7MTH6_BRAFL</name>
<keyword evidence="3" id="KW-0378">Hydrolase</keyword>
<evidence type="ECO:0000256" key="4">
    <source>
        <dbReference type="ARBA" id="ARBA00023049"/>
    </source>
</evidence>
<evidence type="ECO:0000256" key="2">
    <source>
        <dbReference type="ARBA" id="ARBA00022670"/>
    </source>
</evidence>
<dbReference type="GO" id="GO:0008237">
    <property type="term" value="F:metallopeptidase activity"/>
    <property type="evidence" value="ECO:0007669"/>
    <property type="project" value="UniProtKB-KW"/>
</dbReference>
<dbReference type="RefSeq" id="XP_035680477.1">
    <property type="nucleotide sequence ID" value="XM_035824584.1"/>
</dbReference>
<dbReference type="GO" id="GO:0006508">
    <property type="term" value="P:proteolysis"/>
    <property type="evidence" value="ECO:0007669"/>
    <property type="project" value="UniProtKB-KW"/>
</dbReference>
<reference evidence="7" key="2">
    <citation type="submission" date="2025-08" db="UniProtKB">
        <authorList>
            <consortium name="RefSeq"/>
        </authorList>
    </citation>
    <scope>IDENTIFICATION</scope>
    <source>
        <strain evidence="7">S238N-H82</strain>
        <tissue evidence="7">Testes</tissue>
    </source>
</reference>
<dbReference type="Proteomes" id="UP000001554">
    <property type="component" value="Chromosome 6"/>
</dbReference>
<dbReference type="OMA" id="CNHEIGT"/>
<evidence type="ECO:0000256" key="1">
    <source>
        <dbReference type="ARBA" id="ARBA00001947"/>
    </source>
</evidence>
<proteinExistence type="predicted"/>
<dbReference type="PANTHER" id="PTHR31817:SF0">
    <property type="entry name" value="CHROMOSOME UNDETERMINED SCAFFOLD_67, WHOLE GENOME SHOTGUN SEQUENCE"/>
    <property type="match status" value="1"/>
</dbReference>
<sequence length="478" mass="54868">MLAIGAIVAAGDIWWAFCWANFNLLGYTAVIINTQALKFDSPFFRSFHPHVRLLSDLGSRMAATDMLVLNPTCEDRQSSTVQCPAIVSPRAKGKGRRGKKSPGNRSSCSNTEGNVPNHMRLRARRHTEGSDILKLPLLSGVVRVPRRRVGLLDAIRPANVETEKSRFMRANYNYNPLFFYNYPAAPTVLEKFSKPSDTYLDQAITIMENALKRFGTYENFEARTGGKRLTRGEIMTIVKRCFKREKLQSGEVIINLSDDLLSRASMTQSRGRPTLNINVNTSRQFWLEGVARHEIGTHYLRSYNNRLQPWHGGKGRRQYGLLSVNPTEEGLASLHSVLYRRHPFLWRAALLYYTAYRASQMSFSNLFKDLGRFVRDPYVRWDYVLRAKRGQVDTSLPGGFCKDQVYLEGALEILRYRKDIDFHKLMRMGKVSWQDLGRLQEHMQTDGTRIPSFMDNLDQYRKLLDYIVMANGLSDDQL</sequence>
<evidence type="ECO:0000256" key="5">
    <source>
        <dbReference type="SAM" id="MobiDB-lite"/>
    </source>
</evidence>
<keyword evidence="2" id="KW-0645">Protease</keyword>
<evidence type="ECO:0000313" key="6">
    <source>
        <dbReference type="Proteomes" id="UP000001554"/>
    </source>
</evidence>
<feature type="region of interest" description="Disordered" evidence="5">
    <location>
        <begin position="87"/>
        <end position="119"/>
    </location>
</feature>
<dbReference type="KEGG" id="bfo:118418590"/>
<organism evidence="6 7">
    <name type="scientific">Branchiostoma floridae</name>
    <name type="common">Florida lancelet</name>
    <name type="synonym">Amphioxus</name>
    <dbReference type="NCBI Taxonomy" id="7739"/>
    <lineage>
        <taxon>Eukaryota</taxon>
        <taxon>Metazoa</taxon>
        <taxon>Chordata</taxon>
        <taxon>Cephalochordata</taxon>
        <taxon>Leptocardii</taxon>
        <taxon>Amphioxiformes</taxon>
        <taxon>Branchiostomatidae</taxon>
        <taxon>Branchiostoma</taxon>
    </lineage>
</organism>
<dbReference type="OrthoDB" id="449345at2759"/>
<dbReference type="GeneID" id="118418590"/>
<dbReference type="AlphaFoldDB" id="A0A9J7MTH6"/>
<keyword evidence="4" id="KW-0482">Metalloprotease</keyword>
<reference evidence="6" key="1">
    <citation type="journal article" date="2020" name="Nat. Ecol. Evol.">
        <title>Deeply conserved synteny resolves early events in vertebrate evolution.</title>
        <authorList>
            <person name="Simakov O."/>
            <person name="Marletaz F."/>
            <person name="Yue J.X."/>
            <person name="O'Connell B."/>
            <person name="Jenkins J."/>
            <person name="Brandt A."/>
            <person name="Calef R."/>
            <person name="Tung C.H."/>
            <person name="Huang T.K."/>
            <person name="Schmutz J."/>
            <person name="Satoh N."/>
            <person name="Yu J.K."/>
            <person name="Putnam N.H."/>
            <person name="Green R.E."/>
            <person name="Rokhsar D.S."/>
        </authorList>
    </citation>
    <scope>NUCLEOTIDE SEQUENCE [LARGE SCALE GENOMIC DNA]</scope>
    <source>
        <strain evidence="6">S238N-H82</strain>
    </source>
</reference>